<dbReference type="Proteomes" id="UP001596058">
    <property type="component" value="Unassembled WGS sequence"/>
</dbReference>
<accession>A0ABW1CTW8</accession>
<comment type="caution">
    <text evidence="2">The sequence shown here is derived from an EMBL/GenBank/DDBJ whole genome shotgun (WGS) entry which is preliminary data.</text>
</comment>
<keyword evidence="1" id="KW-0472">Membrane</keyword>
<reference evidence="3" key="1">
    <citation type="journal article" date="2019" name="Int. J. Syst. Evol. Microbiol.">
        <title>The Global Catalogue of Microorganisms (GCM) 10K type strain sequencing project: providing services to taxonomists for standard genome sequencing and annotation.</title>
        <authorList>
            <consortium name="The Broad Institute Genomics Platform"/>
            <consortium name="The Broad Institute Genome Sequencing Center for Infectious Disease"/>
            <person name="Wu L."/>
            <person name="Ma J."/>
        </authorList>
    </citation>
    <scope>NUCLEOTIDE SEQUENCE [LARGE SCALE GENOMIC DNA]</scope>
    <source>
        <strain evidence="3">CCUG 53903</strain>
    </source>
</reference>
<dbReference type="Pfam" id="PF08592">
    <property type="entry name" value="Anthrone_oxy"/>
    <property type="match status" value="1"/>
</dbReference>
<evidence type="ECO:0000313" key="3">
    <source>
        <dbReference type="Proteomes" id="UP001596058"/>
    </source>
</evidence>
<organism evidence="2 3">
    <name type="scientific">Nonomuraea insulae</name>
    <dbReference type="NCBI Taxonomy" id="1616787"/>
    <lineage>
        <taxon>Bacteria</taxon>
        <taxon>Bacillati</taxon>
        <taxon>Actinomycetota</taxon>
        <taxon>Actinomycetes</taxon>
        <taxon>Streptosporangiales</taxon>
        <taxon>Streptosporangiaceae</taxon>
        <taxon>Nonomuraea</taxon>
    </lineage>
</organism>
<dbReference type="InterPro" id="IPR013901">
    <property type="entry name" value="Anthrone_oxy"/>
</dbReference>
<evidence type="ECO:0000313" key="2">
    <source>
        <dbReference type="EMBL" id="MFC5827936.1"/>
    </source>
</evidence>
<feature type="transmembrane region" description="Helical" evidence="1">
    <location>
        <begin position="78"/>
        <end position="98"/>
    </location>
</feature>
<sequence>MNEILSVFALLGSGTTAGVMFAVAISMVPALGAMTVPRYVEAHRLLGRNWDPTMPIIVITTALADVALVPLSGDPAGAALHAVAAVLVLGVAGVSHLLNVPLNRAVKALGPGDSIPPGWVDPRPSWRGYHLVRTTLAGAAFMLNAAAVVLV</sequence>
<name>A0ABW1CTW8_9ACTN</name>
<dbReference type="RefSeq" id="WP_379517436.1">
    <property type="nucleotide sequence ID" value="NZ_JBHSPA010000031.1"/>
</dbReference>
<keyword evidence="1" id="KW-1133">Transmembrane helix</keyword>
<proteinExistence type="predicted"/>
<gene>
    <name evidence="2" type="ORF">ACFPZ3_29080</name>
</gene>
<dbReference type="EMBL" id="JBHSPA010000031">
    <property type="protein sequence ID" value="MFC5827936.1"/>
    <property type="molecule type" value="Genomic_DNA"/>
</dbReference>
<keyword evidence="3" id="KW-1185">Reference proteome</keyword>
<protein>
    <submittedName>
        <fullName evidence="2">Anthrone oxygenase family protein</fullName>
    </submittedName>
</protein>
<feature type="transmembrane region" description="Helical" evidence="1">
    <location>
        <begin position="6"/>
        <end position="32"/>
    </location>
</feature>
<keyword evidence="1" id="KW-0812">Transmembrane</keyword>
<evidence type="ECO:0000256" key="1">
    <source>
        <dbReference type="SAM" id="Phobius"/>
    </source>
</evidence>